<accession>A0A4Z1PMD7</accession>
<evidence type="ECO:0000313" key="1">
    <source>
        <dbReference type="EMBL" id="TID27051.1"/>
    </source>
</evidence>
<dbReference type="Pfam" id="PF01161">
    <property type="entry name" value="PBP"/>
    <property type="match status" value="1"/>
</dbReference>
<sequence>MDFMPGTLVKLGVRFNTVNIDPPGSAVGSLDQVATEPVVTIPSAMLLGPHGEMLPGRRFMVFMIDIDVIQQDVATTVLHWFQPDLIMEASVQAPPTSIPVPAPPVEPPIIPPGVPPIDPPGVPPIDPPGAPPIVPGAPLGAPPTSTIGALLPANVPSAAPLEKAMATAAYLGLPPAIRLFKAPREDSITDQTLPANAPDGQASYFGPGPPPGPPHRYVQVLFAQPKNFSIPACYQNILTNPNAPNKSKMSRVGFDIMGFLKAAKVNPRPIAGNYFRASNPIPGSLSQNAVSTKLVDAMCPGETPMAMAKGLPLGRVRRFNA</sequence>
<dbReference type="STRING" id="86259.A0A4Z1PMD7"/>
<dbReference type="Gene3D" id="3.90.280.10">
    <property type="entry name" value="PEBP-like"/>
    <property type="match status" value="1"/>
</dbReference>
<dbReference type="AlphaFoldDB" id="A0A4Z1PMD7"/>
<dbReference type="Proteomes" id="UP000298493">
    <property type="component" value="Unassembled WGS sequence"/>
</dbReference>
<dbReference type="PRINTS" id="PR01218">
    <property type="entry name" value="PSTLEXTENSIN"/>
</dbReference>
<dbReference type="InterPro" id="IPR008914">
    <property type="entry name" value="PEBP"/>
</dbReference>
<protein>
    <recommendedName>
        <fullName evidence="3">PEBP-like protein</fullName>
    </recommendedName>
</protein>
<organism evidence="1 2">
    <name type="scientific">Venturia nashicola</name>
    <dbReference type="NCBI Taxonomy" id="86259"/>
    <lineage>
        <taxon>Eukaryota</taxon>
        <taxon>Fungi</taxon>
        <taxon>Dikarya</taxon>
        <taxon>Ascomycota</taxon>
        <taxon>Pezizomycotina</taxon>
        <taxon>Dothideomycetes</taxon>
        <taxon>Pleosporomycetidae</taxon>
        <taxon>Venturiales</taxon>
        <taxon>Venturiaceae</taxon>
        <taxon>Venturia</taxon>
    </lineage>
</organism>
<gene>
    <name evidence="1" type="ORF">E6O75_ATG01544</name>
</gene>
<comment type="caution">
    <text evidence="1">The sequence shown here is derived from an EMBL/GenBank/DDBJ whole genome shotgun (WGS) entry which is preliminary data.</text>
</comment>
<reference evidence="1 2" key="1">
    <citation type="submission" date="2019-04" db="EMBL/GenBank/DDBJ databases">
        <title>High contiguity whole genome sequence and gene annotation resource for two Venturia nashicola isolates.</title>
        <authorList>
            <person name="Prokchorchik M."/>
            <person name="Won K."/>
            <person name="Lee Y."/>
            <person name="Choi E.D."/>
            <person name="Segonzac C."/>
            <person name="Sohn K.H."/>
        </authorList>
    </citation>
    <scope>NUCLEOTIDE SEQUENCE [LARGE SCALE GENOMIC DNA]</scope>
    <source>
        <strain evidence="1 2">PRI2</strain>
    </source>
</reference>
<dbReference type="EMBL" id="SNSC02000002">
    <property type="protein sequence ID" value="TID27051.1"/>
    <property type="molecule type" value="Genomic_DNA"/>
</dbReference>
<proteinExistence type="predicted"/>
<name>A0A4Z1PMD7_9PEZI</name>
<evidence type="ECO:0000313" key="2">
    <source>
        <dbReference type="Proteomes" id="UP000298493"/>
    </source>
</evidence>
<dbReference type="InterPro" id="IPR003882">
    <property type="entry name" value="Pistil_extensin"/>
</dbReference>
<keyword evidence="2" id="KW-1185">Reference proteome</keyword>
<dbReference type="SUPFAM" id="SSF49777">
    <property type="entry name" value="PEBP-like"/>
    <property type="match status" value="1"/>
</dbReference>
<dbReference type="InterPro" id="IPR036610">
    <property type="entry name" value="PEBP-like_sf"/>
</dbReference>
<evidence type="ECO:0008006" key="3">
    <source>
        <dbReference type="Google" id="ProtNLM"/>
    </source>
</evidence>
<dbReference type="OrthoDB" id="2506647at2759"/>